<keyword evidence="5" id="KW-1185">Reference proteome</keyword>
<feature type="domain" description="DUF4124" evidence="3">
    <location>
        <begin position="38"/>
        <end position="86"/>
    </location>
</feature>
<evidence type="ECO:0000313" key="5">
    <source>
        <dbReference type="Proteomes" id="UP001267878"/>
    </source>
</evidence>
<evidence type="ECO:0000256" key="1">
    <source>
        <dbReference type="SAM" id="MobiDB-lite"/>
    </source>
</evidence>
<dbReference type="InterPro" id="IPR025392">
    <property type="entry name" value="DUF4124"/>
</dbReference>
<dbReference type="Pfam" id="PF13511">
    <property type="entry name" value="DUF4124"/>
    <property type="match status" value="1"/>
</dbReference>
<dbReference type="RefSeq" id="WP_310054422.1">
    <property type="nucleotide sequence ID" value="NZ_JAVDVW010000002.1"/>
</dbReference>
<dbReference type="EMBL" id="JAVDVW010000002">
    <property type="protein sequence ID" value="MDR7099937.1"/>
    <property type="molecule type" value="Genomic_DNA"/>
</dbReference>
<organism evidence="4 5">
    <name type="scientific">Agrilutibacter niabensis</name>
    <dbReference type="NCBI Taxonomy" id="380628"/>
    <lineage>
        <taxon>Bacteria</taxon>
        <taxon>Pseudomonadati</taxon>
        <taxon>Pseudomonadota</taxon>
        <taxon>Gammaproteobacteria</taxon>
        <taxon>Lysobacterales</taxon>
        <taxon>Lysobacteraceae</taxon>
        <taxon>Agrilutibacter</taxon>
    </lineage>
</organism>
<feature type="region of interest" description="Disordered" evidence="1">
    <location>
        <begin position="77"/>
        <end position="121"/>
    </location>
</feature>
<keyword evidence="2" id="KW-0732">Signal</keyword>
<proteinExistence type="predicted"/>
<sequence length="231" mass="24871">MPVAHRVSLRSQRGIATRLWKPAIVLLAFALSAPQATLAQGVVIYRCTDANGALTIQNDVPCPKGSKQVRRVMTATSAVSAPASAPSTPTRAPVASPVAARPARPAPAEPPAETEPVIADSDRLPPPWLFECHTYNDDTYLSENGAPAPRCVTLNPTGLSGYIESTNVSACEMKTDQCQRVPDGALCDGWRQRLREAQSALKFGVTDDRERDQAEVQRLARIVRESTCGKQ</sequence>
<feature type="compositionally biased region" description="Low complexity" evidence="1">
    <location>
        <begin position="77"/>
        <end position="103"/>
    </location>
</feature>
<evidence type="ECO:0000256" key="2">
    <source>
        <dbReference type="SAM" id="SignalP"/>
    </source>
</evidence>
<feature type="chain" id="PRO_5047454480" description="DUF4124 domain-containing protein" evidence="2">
    <location>
        <begin position="40"/>
        <end position="231"/>
    </location>
</feature>
<feature type="signal peptide" evidence="2">
    <location>
        <begin position="1"/>
        <end position="39"/>
    </location>
</feature>
<reference evidence="4 5" key="1">
    <citation type="submission" date="2023-07" db="EMBL/GenBank/DDBJ databases">
        <title>Sorghum-associated microbial communities from plants grown in Nebraska, USA.</title>
        <authorList>
            <person name="Schachtman D."/>
        </authorList>
    </citation>
    <scope>NUCLEOTIDE SEQUENCE [LARGE SCALE GENOMIC DNA]</scope>
    <source>
        <strain evidence="4 5">BE187</strain>
    </source>
</reference>
<evidence type="ECO:0000259" key="3">
    <source>
        <dbReference type="Pfam" id="PF13511"/>
    </source>
</evidence>
<evidence type="ECO:0000313" key="4">
    <source>
        <dbReference type="EMBL" id="MDR7099937.1"/>
    </source>
</evidence>
<name>A0ABU1VR18_9GAMM</name>
<protein>
    <recommendedName>
        <fullName evidence="3">DUF4124 domain-containing protein</fullName>
    </recommendedName>
</protein>
<dbReference type="Proteomes" id="UP001267878">
    <property type="component" value="Unassembled WGS sequence"/>
</dbReference>
<gene>
    <name evidence="4" type="ORF">J2X04_002318</name>
</gene>
<accession>A0ABU1VR18</accession>
<comment type="caution">
    <text evidence="4">The sequence shown here is derived from an EMBL/GenBank/DDBJ whole genome shotgun (WGS) entry which is preliminary data.</text>
</comment>